<dbReference type="CDD" id="cd06464">
    <property type="entry name" value="ACD_sHsps-like"/>
    <property type="match status" value="1"/>
</dbReference>
<accession>A0A2M8EKJ4</accession>
<name>A0A2M8EKJ4_UNCKA</name>
<dbReference type="InterPro" id="IPR002068">
    <property type="entry name" value="A-crystallin/Hsp20_dom"/>
</dbReference>
<organism evidence="4 5">
    <name type="scientific">candidate division WWE3 bacterium CG_4_9_14_0_2_um_filter_48_10</name>
    <dbReference type="NCBI Taxonomy" id="1975078"/>
    <lineage>
        <taxon>Bacteria</taxon>
        <taxon>Katanobacteria</taxon>
    </lineage>
</organism>
<dbReference type="SUPFAM" id="SSF49764">
    <property type="entry name" value="HSP20-like chaperones"/>
    <property type="match status" value="1"/>
</dbReference>
<sequence>MASYEFEFPFFGFWGPFFEEGRSSLPHGGLDLYETKEGLVVEAPAPGAKKEEISVEIKDGILRIDAEHKEEKGEEKEKAVIYRAQKQNSFHYATTLPKAVEENKARAKLKDGILKITIPIAKGEKKGKGISIEES</sequence>
<dbReference type="InterPro" id="IPR008978">
    <property type="entry name" value="HSP20-like_chaperone"/>
</dbReference>
<dbReference type="EMBL" id="PFSK01000001">
    <property type="protein sequence ID" value="PJC23248.1"/>
    <property type="molecule type" value="Genomic_DNA"/>
</dbReference>
<proteinExistence type="inferred from homology"/>
<evidence type="ECO:0000256" key="2">
    <source>
        <dbReference type="RuleBase" id="RU003616"/>
    </source>
</evidence>
<dbReference type="AlphaFoldDB" id="A0A2M8EKJ4"/>
<evidence type="ECO:0000259" key="3">
    <source>
        <dbReference type="PROSITE" id="PS01031"/>
    </source>
</evidence>
<gene>
    <name evidence="4" type="ORF">CO059_00045</name>
</gene>
<dbReference type="Pfam" id="PF00011">
    <property type="entry name" value="HSP20"/>
    <property type="match status" value="1"/>
</dbReference>
<evidence type="ECO:0000313" key="5">
    <source>
        <dbReference type="Proteomes" id="UP000228781"/>
    </source>
</evidence>
<dbReference type="PROSITE" id="PS01031">
    <property type="entry name" value="SHSP"/>
    <property type="match status" value="1"/>
</dbReference>
<evidence type="ECO:0000256" key="1">
    <source>
        <dbReference type="PROSITE-ProRule" id="PRU00285"/>
    </source>
</evidence>
<reference evidence="5" key="1">
    <citation type="submission" date="2017-09" db="EMBL/GenBank/DDBJ databases">
        <title>Depth-based differentiation of microbial function through sediment-hosted aquifers and enrichment of novel symbionts in the deep terrestrial subsurface.</title>
        <authorList>
            <person name="Probst A.J."/>
            <person name="Ladd B."/>
            <person name="Jarett J.K."/>
            <person name="Geller-Mcgrath D.E."/>
            <person name="Sieber C.M.K."/>
            <person name="Emerson J.B."/>
            <person name="Anantharaman K."/>
            <person name="Thomas B.C."/>
            <person name="Malmstrom R."/>
            <person name="Stieglmeier M."/>
            <person name="Klingl A."/>
            <person name="Woyke T."/>
            <person name="Ryan C.M."/>
            <person name="Banfield J.F."/>
        </authorList>
    </citation>
    <scope>NUCLEOTIDE SEQUENCE [LARGE SCALE GENOMIC DNA]</scope>
</reference>
<dbReference type="PANTHER" id="PTHR11527">
    <property type="entry name" value="HEAT-SHOCK PROTEIN 20 FAMILY MEMBER"/>
    <property type="match status" value="1"/>
</dbReference>
<feature type="domain" description="SHSP" evidence="3">
    <location>
        <begin position="21"/>
        <end position="135"/>
    </location>
</feature>
<dbReference type="InterPro" id="IPR031107">
    <property type="entry name" value="Small_HSP"/>
</dbReference>
<evidence type="ECO:0000313" key="4">
    <source>
        <dbReference type="EMBL" id="PJC23248.1"/>
    </source>
</evidence>
<comment type="caution">
    <text evidence="4">The sequence shown here is derived from an EMBL/GenBank/DDBJ whole genome shotgun (WGS) entry which is preliminary data.</text>
</comment>
<comment type="similarity">
    <text evidence="1 2">Belongs to the small heat shock protein (HSP20) family.</text>
</comment>
<protein>
    <recommendedName>
        <fullName evidence="3">SHSP domain-containing protein</fullName>
    </recommendedName>
</protein>
<dbReference type="Proteomes" id="UP000228781">
    <property type="component" value="Unassembled WGS sequence"/>
</dbReference>
<dbReference type="Gene3D" id="2.60.40.790">
    <property type="match status" value="1"/>
</dbReference>